<dbReference type="PANTHER" id="PTHR46558:SF4">
    <property type="entry name" value="DNA-BIDING PHAGE PROTEIN"/>
    <property type="match status" value="1"/>
</dbReference>
<evidence type="ECO:0000256" key="1">
    <source>
        <dbReference type="ARBA" id="ARBA00023125"/>
    </source>
</evidence>
<gene>
    <name evidence="3" type="ORF">S01H4_25790</name>
</gene>
<dbReference type="InterPro" id="IPR015927">
    <property type="entry name" value="Peptidase_S24_S26A/B/C"/>
</dbReference>
<feature type="domain" description="HTH cro/C1-type" evidence="2">
    <location>
        <begin position="7"/>
        <end position="61"/>
    </location>
</feature>
<name>X1C5H0_9ZZZZ</name>
<dbReference type="PANTHER" id="PTHR46558">
    <property type="entry name" value="TRACRIPTIONAL REGULATORY PROTEIN-RELATED-RELATED"/>
    <property type="match status" value="1"/>
</dbReference>
<dbReference type="PROSITE" id="PS50943">
    <property type="entry name" value="HTH_CROC1"/>
    <property type="match status" value="1"/>
</dbReference>
<dbReference type="Pfam" id="PF00717">
    <property type="entry name" value="Peptidase_S24"/>
    <property type="match status" value="1"/>
</dbReference>
<dbReference type="SMART" id="SM00530">
    <property type="entry name" value="HTH_XRE"/>
    <property type="match status" value="1"/>
</dbReference>
<dbReference type="InterPro" id="IPR010982">
    <property type="entry name" value="Lambda_DNA-bd_dom_sf"/>
</dbReference>
<dbReference type="Gene3D" id="2.10.109.10">
    <property type="entry name" value="Umud Fragment, subunit A"/>
    <property type="match status" value="1"/>
</dbReference>
<dbReference type="InterPro" id="IPR036286">
    <property type="entry name" value="LexA/Signal_pep-like_sf"/>
</dbReference>
<dbReference type="CDD" id="cd06529">
    <property type="entry name" value="S24_LexA-like"/>
    <property type="match status" value="1"/>
</dbReference>
<dbReference type="EMBL" id="BART01012329">
    <property type="protein sequence ID" value="GAG79631.1"/>
    <property type="molecule type" value="Genomic_DNA"/>
</dbReference>
<dbReference type="InterPro" id="IPR039418">
    <property type="entry name" value="LexA-like"/>
</dbReference>
<dbReference type="Gene3D" id="1.10.260.40">
    <property type="entry name" value="lambda repressor-like DNA-binding domains"/>
    <property type="match status" value="1"/>
</dbReference>
<organism evidence="3">
    <name type="scientific">marine sediment metagenome</name>
    <dbReference type="NCBI Taxonomy" id="412755"/>
    <lineage>
        <taxon>unclassified sequences</taxon>
        <taxon>metagenomes</taxon>
        <taxon>ecological metagenomes</taxon>
    </lineage>
</organism>
<comment type="caution">
    <text evidence="3">The sequence shown here is derived from an EMBL/GenBank/DDBJ whole genome shotgun (WGS) entry which is preliminary data.</text>
</comment>
<dbReference type="Pfam" id="PF01381">
    <property type="entry name" value="HTH_3"/>
    <property type="match status" value="1"/>
</dbReference>
<dbReference type="CDD" id="cd00093">
    <property type="entry name" value="HTH_XRE"/>
    <property type="match status" value="1"/>
</dbReference>
<dbReference type="InterPro" id="IPR001387">
    <property type="entry name" value="Cro/C1-type_HTH"/>
</dbReference>
<evidence type="ECO:0000259" key="2">
    <source>
        <dbReference type="PROSITE" id="PS50943"/>
    </source>
</evidence>
<keyword evidence="1" id="KW-0238">DNA-binding</keyword>
<dbReference type="SUPFAM" id="SSF51306">
    <property type="entry name" value="LexA/Signal peptidase"/>
    <property type="match status" value="1"/>
</dbReference>
<proteinExistence type="predicted"/>
<reference evidence="3" key="1">
    <citation type="journal article" date="2014" name="Front. Microbiol.">
        <title>High frequency of phylogenetically diverse reductive dehalogenase-homologous genes in deep subseafloor sedimentary metagenomes.</title>
        <authorList>
            <person name="Kawai M."/>
            <person name="Futagami T."/>
            <person name="Toyoda A."/>
            <person name="Takaki Y."/>
            <person name="Nishi S."/>
            <person name="Hori S."/>
            <person name="Arai W."/>
            <person name="Tsubouchi T."/>
            <person name="Morono Y."/>
            <person name="Uchiyama I."/>
            <person name="Ito T."/>
            <person name="Fujiyama A."/>
            <person name="Inagaki F."/>
            <person name="Takami H."/>
        </authorList>
    </citation>
    <scope>NUCLEOTIDE SEQUENCE</scope>
    <source>
        <strain evidence="3">Expedition CK06-06</strain>
    </source>
</reference>
<evidence type="ECO:0000313" key="3">
    <source>
        <dbReference type="EMBL" id="GAG79631.1"/>
    </source>
</evidence>
<dbReference type="AlphaFoldDB" id="X1C5H0"/>
<sequence length="254" mass="29125">MYFNTNIKFLRKRRGRTQDDVAHALNMKRSTLSGYENGVAYPNITTLLVFSKFYNISIDTLIRVDIGNLSESQLRQLEGGCDVYIKGSKLRVLATTVDTEDNENIELVPEKAKAGYRTGYADPEFISELPTFKLPFLTRERKYRTFHLKGDSMLPIPDGSWVTGEYVQDWNDIASGHAYIVFTIDDGIVFKIIEDLVKERQVLRLYSLNPIYSPYDVHINEVKEIWKFVNYISNEVPDPVIPESHLMSTVAGLK</sequence>
<protein>
    <recommendedName>
        <fullName evidence="2">HTH cro/C1-type domain-containing protein</fullName>
    </recommendedName>
</protein>
<feature type="non-terminal residue" evidence="3">
    <location>
        <position position="254"/>
    </location>
</feature>
<dbReference type="GO" id="GO:0003677">
    <property type="term" value="F:DNA binding"/>
    <property type="evidence" value="ECO:0007669"/>
    <property type="project" value="UniProtKB-KW"/>
</dbReference>
<accession>X1C5H0</accession>
<dbReference type="SUPFAM" id="SSF47413">
    <property type="entry name" value="lambda repressor-like DNA-binding domains"/>
    <property type="match status" value="1"/>
</dbReference>